<feature type="region of interest" description="Disordered" evidence="1">
    <location>
        <begin position="1"/>
        <end position="215"/>
    </location>
</feature>
<feature type="compositionally biased region" description="Polar residues" evidence="1">
    <location>
        <begin position="192"/>
        <end position="203"/>
    </location>
</feature>
<evidence type="ECO:0000256" key="1">
    <source>
        <dbReference type="SAM" id="MobiDB-lite"/>
    </source>
</evidence>
<name>A0ABP0DWF2_9PEZI</name>
<sequence>MFSYSAPDIKPRINTRAATVRSSPSFSGRSDDESDSGYTAASTPPTSPETSSLKDKRDTSPEPNHLSCYFMPPRQNTPEVSGLGIDATDSANYKATGNSSARASAALIAASEAPAIPKRAPSHTRQSYDSLARKRSTSRLSEQSVRSLASKASFSFSRSSSSSTSTSATSTSHTAAVKPSHKPAHPAPPPVQHTSPISVTTAPPVSHKNKCSESHPFGHELAKVSELVEEFGKETEEQQVTATSANPLYAAEERELTRQGLKKYSAESYISDIQSLMSTFFGDARPVVTVASAASAWI</sequence>
<gene>
    <name evidence="2" type="ORF">SEPCBS57363_004843</name>
</gene>
<organism evidence="2 3">
    <name type="scientific">Sporothrix epigloea</name>
    <dbReference type="NCBI Taxonomy" id="1892477"/>
    <lineage>
        <taxon>Eukaryota</taxon>
        <taxon>Fungi</taxon>
        <taxon>Dikarya</taxon>
        <taxon>Ascomycota</taxon>
        <taxon>Pezizomycotina</taxon>
        <taxon>Sordariomycetes</taxon>
        <taxon>Sordariomycetidae</taxon>
        <taxon>Ophiostomatales</taxon>
        <taxon>Ophiostomataceae</taxon>
        <taxon>Sporothrix</taxon>
    </lineage>
</organism>
<feature type="compositionally biased region" description="Polar residues" evidence="1">
    <location>
        <begin position="16"/>
        <end position="28"/>
    </location>
</feature>
<comment type="caution">
    <text evidence="2">The sequence shown here is derived from an EMBL/GenBank/DDBJ whole genome shotgun (WGS) entry which is preliminary data.</text>
</comment>
<evidence type="ECO:0000313" key="3">
    <source>
        <dbReference type="Proteomes" id="UP001642501"/>
    </source>
</evidence>
<feature type="compositionally biased region" description="Low complexity" evidence="1">
    <location>
        <begin position="39"/>
        <end position="51"/>
    </location>
</feature>
<dbReference type="Proteomes" id="UP001642501">
    <property type="component" value="Unassembled WGS sequence"/>
</dbReference>
<protein>
    <submittedName>
        <fullName evidence="2">Uncharacterized protein</fullName>
    </submittedName>
</protein>
<reference evidence="2 3" key="1">
    <citation type="submission" date="2024-01" db="EMBL/GenBank/DDBJ databases">
        <authorList>
            <person name="Allen C."/>
            <person name="Tagirdzhanova G."/>
        </authorList>
    </citation>
    <scope>NUCLEOTIDE SEQUENCE [LARGE SCALE GENOMIC DNA]</scope>
    <source>
        <strain evidence="2 3">CBS 573.63</strain>
    </source>
</reference>
<evidence type="ECO:0000313" key="2">
    <source>
        <dbReference type="EMBL" id="CAK7271871.1"/>
    </source>
</evidence>
<dbReference type="EMBL" id="CAWUOM010000096">
    <property type="protein sequence ID" value="CAK7271871.1"/>
    <property type="molecule type" value="Genomic_DNA"/>
</dbReference>
<proteinExistence type="predicted"/>
<accession>A0ABP0DWF2</accession>
<feature type="compositionally biased region" description="Low complexity" evidence="1">
    <location>
        <begin position="99"/>
        <end position="115"/>
    </location>
</feature>
<keyword evidence="3" id="KW-1185">Reference proteome</keyword>
<feature type="compositionally biased region" description="Low complexity" evidence="1">
    <location>
        <begin position="147"/>
        <end position="178"/>
    </location>
</feature>
<feature type="compositionally biased region" description="Polar residues" evidence="1">
    <location>
        <begin position="89"/>
        <end position="98"/>
    </location>
</feature>